<evidence type="ECO:0000313" key="5">
    <source>
        <dbReference type="Proteomes" id="UP000553632"/>
    </source>
</evidence>
<reference evidence="4 5" key="1">
    <citation type="submission" date="2020-04" db="EMBL/GenBank/DDBJ databases">
        <title>Perkinsus olseni comparative genomics.</title>
        <authorList>
            <person name="Bogema D.R."/>
        </authorList>
    </citation>
    <scope>NUCLEOTIDE SEQUENCE [LARGE SCALE GENOMIC DNA]</scope>
    <source>
        <strain evidence="2">00978-12</strain>
        <strain evidence="3 5">ATCC PRA-207</strain>
    </source>
</reference>
<sequence length="357" mass="40169">MMPDHPPSSIAALGDSLVLHTILRNLRVSDILSLGVSSTVMKASIVDSTVLRRSICSDRGWNPDAVASWGEMARRENCLLYEDFHGDLYSHWKRGPNSKCPELNDVTVLVGQHSGDTRRWLRLSGGTDWQGFKGVYRTFSQEGGGPVNHYWLEFDLRVNDPEATSACVVSAAACRSENALWKVLSEGIRNWGPRGVIMQLVYDGHRTGGCFVLRRPLGMQTIRGGFRRREVRVCDAHPQTTYTFLFFLDFVNQYVAFYVDGVLSGATQFASDAASPKAITLYAWRSQAELLISNTILTKSEFILRVRPRGQKDAEVAIENARTNHPRLLFNFTIFVFAPVLAAIAVFWFWSFLRDLL</sequence>
<evidence type="ECO:0000256" key="1">
    <source>
        <dbReference type="SAM" id="Phobius"/>
    </source>
</evidence>
<keyword evidence="1" id="KW-1133">Transmembrane helix</keyword>
<evidence type="ECO:0000313" key="2">
    <source>
        <dbReference type="EMBL" id="KAF4679480.1"/>
    </source>
</evidence>
<keyword evidence="1" id="KW-0812">Transmembrane</keyword>
<accession>A0A7J6N7M3</accession>
<keyword evidence="5" id="KW-1185">Reference proteome</keyword>
<protein>
    <submittedName>
        <fullName evidence="2">Uncharacterized protein</fullName>
    </submittedName>
</protein>
<organism evidence="2 4">
    <name type="scientific">Perkinsus olseni</name>
    <name type="common">Perkinsus atlanticus</name>
    <dbReference type="NCBI Taxonomy" id="32597"/>
    <lineage>
        <taxon>Eukaryota</taxon>
        <taxon>Sar</taxon>
        <taxon>Alveolata</taxon>
        <taxon>Perkinsozoa</taxon>
        <taxon>Perkinsea</taxon>
        <taxon>Perkinsida</taxon>
        <taxon>Perkinsidae</taxon>
        <taxon>Perkinsus</taxon>
    </lineage>
</organism>
<dbReference type="Proteomes" id="UP000541610">
    <property type="component" value="Unassembled WGS sequence"/>
</dbReference>
<name>A0A7J6N7M3_PEROL</name>
<evidence type="ECO:0000313" key="4">
    <source>
        <dbReference type="Proteomes" id="UP000541610"/>
    </source>
</evidence>
<comment type="caution">
    <text evidence="2">The sequence shown here is derived from an EMBL/GenBank/DDBJ whole genome shotgun (WGS) entry which is preliminary data.</text>
</comment>
<keyword evidence="1" id="KW-0472">Membrane</keyword>
<dbReference type="OrthoDB" id="10278601at2759"/>
<dbReference type="EMBL" id="JABANO010020077">
    <property type="protein sequence ID" value="KAF4729077.1"/>
    <property type="molecule type" value="Genomic_DNA"/>
</dbReference>
<dbReference type="EMBL" id="JABANP010000729">
    <property type="protein sequence ID" value="KAF4679480.1"/>
    <property type="molecule type" value="Genomic_DNA"/>
</dbReference>
<feature type="transmembrane region" description="Helical" evidence="1">
    <location>
        <begin position="328"/>
        <end position="350"/>
    </location>
</feature>
<dbReference type="Proteomes" id="UP000553632">
    <property type="component" value="Unassembled WGS sequence"/>
</dbReference>
<proteinExistence type="predicted"/>
<evidence type="ECO:0000313" key="3">
    <source>
        <dbReference type="EMBL" id="KAF4729077.1"/>
    </source>
</evidence>
<dbReference type="AlphaFoldDB" id="A0A7J6N7M3"/>
<gene>
    <name evidence="2" type="ORF">FOZ60_014981</name>
    <name evidence="3" type="ORF">FOZ63_027981</name>
</gene>